<evidence type="ECO:0000256" key="5">
    <source>
        <dbReference type="ARBA" id="ARBA00022989"/>
    </source>
</evidence>
<organism evidence="9 10">
    <name type="scientific">Pseudoxanthomonas daejeonensis</name>
    <dbReference type="NCBI Taxonomy" id="266062"/>
    <lineage>
        <taxon>Bacteria</taxon>
        <taxon>Pseudomonadati</taxon>
        <taxon>Pseudomonadota</taxon>
        <taxon>Gammaproteobacteria</taxon>
        <taxon>Lysobacterales</taxon>
        <taxon>Lysobacteraceae</taxon>
        <taxon>Pseudoxanthomonas</taxon>
    </lineage>
</organism>
<reference evidence="9 10" key="1">
    <citation type="submission" date="2017-10" db="EMBL/GenBank/DDBJ databases">
        <title>Whole genome sequencing of members of genus Pseudoxanthomonas.</title>
        <authorList>
            <person name="Kumar S."/>
            <person name="Bansal K."/>
            <person name="Kaur A."/>
            <person name="Patil P."/>
            <person name="Sharma S."/>
            <person name="Patil P.B."/>
        </authorList>
    </citation>
    <scope>NUCLEOTIDE SEQUENCE [LARGE SCALE GENOMIC DNA]</scope>
    <source>
        <strain evidence="9 10">DSM 17801</strain>
    </source>
</reference>
<gene>
    <name evidence="9" type="ORF">CSC65_01750</name>
</gene>
<feature type="transmembrane region" description="Helical" evidence="7">
    <location>
        <begin position="270"/>
        <end position="295"/>
    </location>
</feature>
<dbReference type="PANTHER" id="PTHR48090">
    <property type="entry name" value="UNDECAPRENYL-PHOSPHATE 4-DEOXY-4-FORMAMIDO-L-ARABINOSE TRANSFERASE-RELATED"/>
    <property type="match status" value="1"/>
</dbReference>
<dbReference type="Gene3D" id="3.90.550.10">
    <property type="entry name" value="Spore Coat Polysaccharide Biosynthesis Protein SpsA, Chain A"/>
    <property type="match status" value="1"/>
</dbReference>
<proteinExistence type="predicted"/>
<accession>A0ABQ6ZAB6</accession>
<feature type="transmembrane region" description="Helical" evidence="7">
    <location>
        <begin position="237"/>
        <end position="258"/>
    </location>
</feature>
<dbReference type="Proteomes" id="UP000788419">
    <property type="component" value="Unassembled WGS sequence"/>
</dbReference>
<comment type="subcellular location">
    <subcellularLocation>
        <location evidence="1">Membrane</location>
        <topology evidence="1">Multi-pass membrane protein</topology>
    </subcellularLocation>
</comment>
<keyword evidence="2" id="KW-0328">Glycosyltransferase</keyword>
<evidence type="ECO:0000256" key="2">
    <source>
        <dbReference type="ARBA" id="ARBA00022676"/>
    </source>
</evidence>
<feature type="domain" description="Glycosyltransferase 2-like" evidence="8">
    <location>
        <begin position="12"/>
        <end position="173"/>
    </location>
</feature>
<dbReference type="Pfam" id="PF00535">
    <property type="entry name" value="Glycos_transf_2"/>
    <property type="match status" value="1"/>
</dbReference>
<keyword evidence="6 7" id="KW-0472">Membrane</keyword>
<evidence type="ECO:0000259" key="8">
    <source>
        <dbReference type="Pfam" id="PF00535"/>
    </source>
</evidence>
<dbReference type="InterPro" id="IPR050256">
    <property type="entry name" value="Glycosyltransferase_2"/>
</dbReference>
<keyword evidence="5 7" id="KW-1133">Transmembrane helix</keyword>
<dbReference type="PANTHER" id="PTHR48090:SF1">
    <property type="entry name" value="PROPHAGE BACTOPRENOL GLUCOSYL TRANSFERASE HOMOLOG"/>
    <property type="match status" value="1"/>
</dbReference>
<dbReference type="EMBL" id="PDWN01000002">
    <property type="protein sequence ID" value="KAF1696790.1"/>
    <property type="molecule type" value="Genomic_DNA"/>
</dbReference>
<evidence type="ECO:0000256" key="6">
    <source>
        <dbReference type="ARBA" id="ARBA00023136"/>
    </source>
</evidence>
<evidence type="ECO:0000313" key="9">
    <source>
        <dbReference type="EMBL" id="KAF1696790.1"/>
    </source>
</evidence>
<protein>
    <submittedName>
        <fullName evidence="9">Glycosyl transferase family 2</fullName>
    </submittedName>
</protein>
<evidence type="ECO:0000256" key="3">
    <source>
        <dbReference type="ARBA" id="ARBA00022679"/>
    </source>
</evidence>
<dbReference type="GO" id="GO:0016740">
    <property type="term" value="F:transferase activity"/>
    <property type="evidence" value="ECO:0007669"/>
    <property type="project" value="UniProtKB-KW"/>
</dbReference>
<comment type="caution">
    <text evidence="9">The sequence shown here is derived from an EMBL/GenBank/DDBJ whole genome shotgun (WGS) entry which is preliminary data.</text>
</comment>
<dbReference type="SUPFAM" id="SSF53448">
    <property type="entry name" value="Nucleotide-diphospho-sugar transferases"/>
    <property type="match status" value="1"/>
</dbReference>
<evidence type="ECO:0000313" key="10">
    <source>
        <dbReference type="Proteomes" id="UP000788419"/>
    </source>
</evidence>
<sequence>MRPESPGHELITVVVAACNEAQALPLLHPRIRATLAGLSGLRTRVLYVDDGSHDGTWEVLQGIAAADPQVALLRLSRNFGKEAALTAGLDQVEEGAAMILDADGQDPPELIPEFVARWREGWDDVYGTRIEREGDGWMRRGAAAVFYRLIGRLSPTPVPADTGDFRLLSPRALAALARLRERHRFMKGLFGWVGFRRIALPYRRAPRLAGSSKFGFWRLWNFALEGITSFSTAPLRMATYVGIMTALAAFVGGLSIMAKTLLWGDRVAGWPTMMVVILFLGGVQLIALGLIGEYLGRLYEEAKQRPLYVVDTWQPVAAGVSSGEEYADGVVHAHGTPTAGGQAG</sequence>
<evidence type="ECO:0000256" key="7">
    <source>
        <dbReference type="SAM" id="Phobius"/>
    </source>
</evidence>
<name>A0ABQ6ZAB6_9GAMM</name>
<keyword evidence="10" id="KW-1185">Reference proteome</keyword>
<dbReference type="CDD" id="cd04187">
    <property type="entry name" value="DPM1_like_bac"/>
    <property type="match status" value="1"/>
</dbReference>
<dbReference type="RefSeq" id="WP_162408266.1">
    <property type="nucleotide sequence ID" value="NZ_PDWN01000002.1"/>
</dbReference>
<evidence type="ECO:0000256" key="4">
    <source>
        <dbReference type="ARBA" id="ARBA00022692"/>
    </source>
</evidence>
<dbReference type="InterPro" id="IPR029044">
    <property type="entry name" value="Nucleotide-diphossugar_trans"/>
</dbReference>
<keyword evidence="4 7" id="KW-0812">Transmembrane</keyword>
<keyword evidence="3 9" id="KW-0808">Transferase</keyword>
<evidence type="ECO:0000256" key="1">
    <source>
        <dbReference type="ARBA" id="ARBA00004141"/>
    </source>
</evidence>
<dbReference type="InterPro" id="IPR001173">
    <property type="entry name" value="Glyco_trans_2-like"/>
</dbReference>